<keyword evidence="1" id="KW-0812">Transmembrane</keyword>
<feature type="transmembrane region" description="Helical" evidence="1">
    <location>
        <begin position="12"/>
        <end position="34"/>
    </location>
</feature>
<gene>
    <name evidence="2" type="ORF">CLV42_1168</name>
</gene>
<protein>
    <submittedName>
        <fullName evidence="2">Uncharacterized protein</fullName>
    </submittedName>
</protein>
<name>A0A2P8FQM0_9BACT</name>
<keyword evidence="1" id="KW-1133">Transmembrane helix</keyword>
<reference evidence="2 3" key="1">
    <citation type="submission" date="2018-03" db="EMBL/GenBank/DDBJ databases">
        <title>Genomic Encyclopedia of Archaeal and Bacterial Type Strains, Phase II (KMG-II): from individual species to whole genera.</title>
        <authorList>
            <person name="Goeker M."/>
        </authorList>
    </citation>
    <scope>NUCLEOTIDE SEQUENCE [LARGE SCALE GENOMIC DNA]</scope>
    <source>
        <strain evidence="2 3">DSM 18107</strain>
    </source>
</reference>
<dbReference type="Proteomes" id="UP000240978">
    <property type="component" value="Unassembled WGS sequence"/>
</dbReference>
<accession>A0A2P8FQM0</accession>
<proteinExistence type="predicted"/>
<keyword evidence="1" id="KW-0472">Membrane</keyword>
<organism evidence="2 3">
    <name type="scientific">Chitinophaga ginsengisoli</name>
    <dbReference type="NCBI Taxonomy" id="363837"/>
    <lineage>
        <taxon>Bacteria</taxon>
        <taxon>Pseudomonadati</taxon>
        <taxon>Bacteroidota</taxon>
        <taxon>Chitinophagia</taxon>
        <taxon>Chitinophagales</taxon>
        <taxon>Chitinophagaceae</taxon>
        <taxon>Chitinophaga</taxon>
    </lineage>
</organism>
<dbReference type="AlphaFoldDB" id="A0A2P8FQM0"/>
<evidence type="ECO:0000313" key="2">
    <source>
        <dbReference type="EMBL" id="PSL24022.1"/>
    </source>
</evidence>
<keyword evidence="3" id="KW-1185">Reference proteome</keyword>
<comment type="caution">
    <text evidence="2">The sequence shown here is derived from an EMBL/GenBank/DDBJ whole genome shotgun (WGS) entry which is preliminary data.</text>
</comment>
<evidence type="ECO:0000256" key="1">
    <source>
        <dbReference type="SAM" id="Phobius"/>
    </source>
</evidence>
<evidence type="ECO:0000313" key="3">
    <source>
        <dbReference type="Proteomes" id="UP000240978"/>
    </source>
</evidence>
<sequence>MIVQDILLLIRKIIVGIIIFLIPLFIIAGILWLIQHWLLT</sequence>
<dbReference type="EMBL" id="PYGK01000016">
    <property type="protein sequence ID" value="PSL24022.1"/>
    <property type="molecule type" value="Genomic_DNA"/>
</dbReference>